<feature type="binding site" evidence="7">
    <location>
        <position position="191"/>
    </location>
    <ligand>
        <name>S-adenosyl-L-methionine</name>
        <dbReference type="ChEBI" id="CHEBI:59789"/>
    </ligand>
</feature>
<dbReference type="NCBIfam" id="TIGR00571">
    <property type="entry name" value="dam"/>
    <property type="match status" value="1"/>
</dbReference>
<dbReference type="GO" id="GO:1904047">
    <property type="term" value="F:S-adenosyl-L-methionine binding"/>
    <property type="evidence" value="ECO:0007669"/>
    <property type="project" value="TreeGrafter"/>
</dbReference>
<dbReference type="Proteomes" id="UP000005090">
    <property type="component" value="Chromosome"/>
</dbReference>
<dbReference type="Gene3D" id="1.10.1020.10">
    <property type="entry name" value="Adenine-specific Methyltransferase, Domain 2"/>
    <property type="match status" value="1"/>
</dbReference>
<dbReference type="InterPro" id="IPR012327">
    <property type="entry name" value="MeTrfase_D12"/>
</dbReference>
<dbReference type="HOGENOM" id="CLU_063430_0_0_6"/>
<protein>
    <recommendedName>
        <fullName evidence="2 8">Site-specific DNA-methyltransferase (adenine-specific)</fullName>
        <ecNumber evidence="2 8">2.1.1.72</ecNumber>
    </recommendedName>
</protein>
<evidence type="ECO:0000313" key="10">
    <source>
        <dbReference type="Proteomes" id="UP000005090"/>
    </source>
</evidence>
<evidence type="ECO:0000256" key="3">
    <source>
        <dbReference type="ARBA" id="ARBA00022603"/>
    </source>
</evidence>
<evidence type="ECO:0000313" key="9">
    <source>
        <dbReference type="EMBL" id="EIC28031.1"/>
    </source>
</evidence>
<proteinExistence type="inferred from homology"/>
<reference evidence="9" key="1">
    <citation type="journal article" date="2013" name="Genome Announc.">
        <title>Genome Sequence of the Obligate Gammaproteobacterial Methanotroph Methylomicrobium album Strain BG8.</title>
        <authorList>
            <person name="Kits K.D."/>
            <person name="Kalyuzhnaya M.G."/>
            <person name="Klotz M.G."/>
            <person name="Jetten M.S."/>
            <person name="Op den Camp H.J."/>
            <person name="Vuilleumier S."/>
            <person name="Bringel F."/>
            <person name="Dispirito A.A."/>
            <person name="Murrell J.C."/>
            <person name="Bruce D."/>
            <person name="Cheng J.F."/>
            <person name="Copeland A."/>
            <person name="Goodwin L."/>
            <person name="Hauser L."/>
            <person name="Lajus A."/>
            <person name="Land M.L."/>
            <person name="Lapidus A."/>
            <person name="Lucas S."/>
            <person name="Medigue C."/>
            <person name="Pitluck S."/>
            <person name="Woyke T."/>
            <person name="Zeytun A."/>
            <person name="Stein L.Y."/>
        </authorList>
    </citation>
    <scope>NUCLEOTIDE SEQUENCE [LARGE SCALE GENOMIC DNA]</scope>
    <source>
        <strain evidence="9">BG8</strain>
    </source>
</reference>
<feature type="binding site" evidence="7">
    <location>
        <position position="68"/>
    </location>
    <ligand>
        <name>S-adenosyl-L-methionine</name>
        <dbReference type="ChEBI" id="CHEBI:59789"/>
    </ligand>
</feature>
<dbReference type="PRINTS" id="PR00505">
    <property type="entry name" value="D12N6MTFRASE"/>
</dbReference>
<dbReference type="Gene3D" id="3.40.50.150">
    <property type="entry name" value="Vaccinia Virus protein VP39"/>
    <property type="match status" value="1"/>
</dbReference>
<feature type="binding site" evidence="7">
    <location>
        <position position="23"/>
    </location>
    <ligand>
        <name>S-adenosyl-L-methionine</name>
        <dbReference type="ChEBI" id="CHEBI:59789"/>
    </ligand>
</feature>
<dbReference type="PIRSF" id="PIRSF000398">
    <property type="entry name" value="M_m6A_EcoRV"/>
    <property type="match status" value="1"/>
</dbReference>
<evidence type="ECO:0000256" key="1">
    <source>
        <dbReference type="ARBA" id="ARBA00006594"/>
    </source>
</evidence>
<evidence type="ECO:0000256" key="4">
    <source>
        <dbReference type="ARBA" id="ARBA00022679"/>
    </source>
</evidence>
<name>H8GKM3_METAL</name>
<dbReference type="STRING" id="686340.Metal_0164"/>
<dbReference type="InterPro" id="IPR023095">
    <property type="entry name" value="Ade_MeTrfase_dom_2"/>
</dbReference>
<sequence length="278" mass="31649">MEEPIVINLKLNQITLPPPFLKWAGGKRWVSSRIVEMIAPLTGKYIEPFLGSGAVFFALRPAQALLSDINFELINAYNAIKINPENVLALLREHQAHHSKDYYYRIRSYKPSCMFHMAARFIYLNRTCWNGLYRVNRNGEFNVPVGTKSSVLMSTDNWFAISGILQSAKLVCGDFEDSIDVAEKGDLVFADPPYTVKHNLNGFIKYNDALFSWGDQIRLRDALVRAKLRGVRVIVTNAHHASIRELYQEHFLLESVTRASVLAGSSAHRGRFEELLIY</sequence>
<organism evidence="9 10">
    <name type="scientific">Methylomicrobium album BG8</name>
    <dbReference type="NCBI Taxonomy" id="686340"/>
    <lineage>
        <taxon>Bacteria</taxon>
        <taxon>Pseudomonadati</taxon>
        <taxon>Pseudomonadota</taxon>
        <taxon>Gammaproteobacteria</taxon>
        <taxon>Methylococcales</taxon>
        <taxon>Methylococcaceae</taxon>
        <taxon>Methylomicrobium</taxon>
    </lineage>
</organism>
<evidence type="ECO:0000256" key="7">
    <source>
        <dbReference type="PIRSR" id="PIRSR000398-1"/>
    </source>
</evidence>
<accession>H8GKM3</accession>
<dbReference type="AlphaFoldDB" id="H8GKM3"/>
<keyword evidence="3 8" id="KW-0489">Methyltransferase</keyword>
<dbReference type="REBASE" id="62998">
    <property type="entry name" value="M.MalBG8ORF164P"/>
</dbReference>
<dbReference type="InterPro" id="IPR029063">
    <property type="entry name" value="SAM-dependent_MTases_sf"/>
</dbReference>
<dbReference type="GO" id="GO:0009007">
    <property type="term" value="F:site-specific DNA-methyltransferase (adenine-specific) activity"/>
    <property type="evidence" value="ECO:0007669"/>
    <property type="project" value="UniProtKB-UniRule"/>
</dbReference>
<dbReference type="PROSITE" id="PS00092">
    <property type="entry name" value="N6_MTASE"/>
    <property type="match status" value="1"/>
</dbReference>
<dbReference type="GO" id="GO:0006298">
    <property type="term" value="P:mismatch repair"/>
    <property type="evidence" value="ECO:0007669"/>
    <property type="project" value="TreeGrafter"/>
</dbReference>
<dbReference type="SUPFAM" id="SSF53335">
    <property type="entry name" value="S-adenosyl-L-methionine-dependent methyltransferases"/>
    <property type="match status" value="1"/>
</dbReference>
<dbReference type="RefSeq" id="WP_005368669.1">
    <property type="nucleotide sequence ID" value="NZ_CM001475.1"/>
</dbReference>
<keyword evidence="10" id="KW-1185">Reference proteome</keyword>
<dbReference type="EC" id="2.1.1.72" evidence="2 8"/>
<dbReference type="PANTHER" id="PTHR30481:SF3">
    <property type="entry name" value="DNA ADENINE METHYLASE"/>
    <property type="match status" value="1"/>
</dbReference>
<dbReference type="PANTHER" id="PTHR30481">
    <property type="entry name" value="DNA ADENINE METHYLASE"/>
    <property type="match status" value="1"/>
</dbReference>
<dbReference type="GO" id="GO:0043565">
    <property type="term" value="F:sequence-specific DNA binding"/>
    <property type="evidence" value="ECO:0007669"/>
    <property type="project" value="TreeGrafter"/>
</dbReference>
<evidence type="ECO:0000256" key="6">
    <source>
        <dbReference type="ARBA" id="ARBA00047942"/>
    </source>
</evidence>
<keyword evidence="4 8" id="KW-0808">Transferase</keyword>
<evidence type="ECO:0000256" key="5">
    <source>
        <dbReference type="ARBA" id="ARBA00022691"/>
    </source>
</evidence>
<comment type="catalytic activity">
    <reaction evidence="6 8">
        <text>a 2'-deoxyadenosine in DNA + S-adenosyl-L-methionine = an N(6)-methyl-2'-deoxyadenosine in DNA + S-adenosyl-L-homocysteine + H(+)</text>
        <dbReference type="Rhea" id="RHEA:15197"/>
        <dbReference type="Rhea" id="RHEA-COMP:12418"/>
        <dbReference type="Rhea" id="RHEA-COMP:12419"/>
        <dbReference type="ChEBI" id="CHEBI:15378"/>
        <dbReference type="ChEBI" id="CHEBI:57856"/>
        <dbReference type="ChEBI" id="CHEBI:59789"/>
        <dbReference type="ChEBI" id="CHEBI:90615"/>
        <dbReference type="ChEBI" id="CHEBI:90616"/>
        <dbReference type="EC" id="2.1.1.72"/>
    </reaction>
</comment>
<keyword evidence="5 8" id="KW-0949">S-adenosyl-L-methionine</keyword>
<dbReference type="GO" id="GO:0032259">
    <property type="term" value="P:methylation"/>
    <property type="evidence" value="ECO:0007669"/>
    <property type="project" value="UniProtKB-KW"/>
</dbReference>
<feature type="binding site" evidence="7">
    <location>
        <position position="27"/>
    </location>
    <ligand>
        <name>S-adenosyl-L-methionine</name>
        <dbReference type="ChEBI" id="CHEBI:59789"/>
    </ligand>
</feature>
<dbReference type="eggNOG" id="COG0338">
    <property type="taxonomic scope" value="Bacteria"/>
</dbReference>
<dbReference type="InterPro" id="IPR012263">
    <property type="entry name" value="M_m6A_EcoRV"/>
</dbReference>
<evidence type="ECO:0000256" key="8">
    <source>
        <dbReference type="RuleBase" id="RU361257"/>
    </source>
</evidence>
<dbReference type="Pfam" id="PF02086">
    <property type="entry name" value="MethyltransfD12"/>
    <property type="match status" value="1"/>
</dbReference>
<dbReference type="EMBL" id="CM001475">
    <property type="protein sequence ID" value="EIC28031.1"/>
    <property type="molecule type" value="Genomic_DNA"/>
</dbReference>
<gene>
    <name evidence="9" type="ORF">Metal_0164</name>
</gene>
<dbReference type="GO" id="GO:0009307">
    <property type="term" value="P:DNA restriction-modification system"/>
    <property type="evidence" value="ECO:0007669"/>
    <property type="project" value="InterPro"/>
</dbReference>
<comment type="similarity">
    <text evidence="1 8">Belongs to the N(4)/N(6)-methyltransferase family.</text>
</comment>
<dbReference type="InterPro" id="IPR002052">
    <property type="entry name" value="DNA_methylase_N6_adenine_CS"/>
</dbReference>
<evidence type="ECO:0000256" key="2">
    <source>
        <dbReference type="ARBA" id="ARBA00011900"/>
    </source>
</evidence>